<evidence type="ECO:0000313" key="2">
    <source>
        <dbReference type="Proteomes" id="UP000197138"/>
    </source>
</evidence>
<protein>
    <submittedName>
        <fullName evidence="1">Uncharacterized protein</fullName>
    </submittedName>
</protein>
<dbReference type="EMBL" id="MTKT01003395">
    <property type="protein sequence ID" value="OWM75183.1"/>
    <property type="molecule type" value="Genomic_DNA"/>
</dbReference>
<sequence>MLDHLRRVLGGDDPIAVFAGDTVASACCRREAVLLVGLTLGIKTHFVSEESRNRTWLTRRDEQNFSLVMWTVVCAECAGPMISQRC</sequence>
<dbReference type="AlphaFoldDB" id="A0A218WRC2"/>
<organism evidence="1 2">
    <name type="scientific">Punica granatum</name>
    <name type="common">Pomegranate</name>
    <dbReference type="NCBI Taxonomy" id="22663"/>
    <lineage>
        <taxon>Eukaryota</taxon>
        <taxon>Viridiplantae</taxon>
        <taxon>Streptophyta</taxon>
        <taxon>Embryophyta</taxon>
        <taxon>Tracheophyta</taxon>
        <taxon>Spermatophyta</taxon>
        <taxon>Magnoliopsida</taxon>
        <taxon>eudicotyledons</taxon>
        <taxon>Gunneridae</taxon>
        <taxon>Pentapetalae</taxon>
        <taxon>rosids</taxon>
        <taxon>malvids</taxon>
        <taxon>Myrtales</taxon>
        <taxon>Lythraceae</taxon>
        <taxon>Punica</taxon>
    </lineage>
</organism>
<proteinExistence type="predicted"/>
<reference evidence="2" key="1">
    <citation type="journal article" date="2017" name="Plant J.">
        <title>The pomegranate (Punica granatum L.) genome and the genomics of punicalagin biosynthesis.</title>
        <authorList>
            <person name="Qin G."/>
            <person name="Xu C."/>
            <person name="Ming R."/>
            <person name="Tang H."/>
            <person name="Guyot R."/>
            <person name="Kramer E.M."/>
            <person name="Hu Y."/>
            <person name="Yi X."/>
            <person name="Qi Y."/>
            <person name="Xu X."/>
            <person name="Gao Z."/>
            <person name="Pan H."/>
            <person name="Jian J."/>
            <person name="Tian Y."/>
            <person name="Yue Z."/>
            <person name="Xu Y."/>
        </authorList>
    </citation>
    <scope>NUCLEOTIDE SEQUENCE [LARGE SCALE GENOMIC DNA]</scope>
    <source>
        <strain evidence="2">cv. Dabenzi</strain>
    </source>
</reference>
<name>A0A218WRC2_PUNGR</name>
<gene>
    <name evidence="1" type="ORF">CDL15_Pgr005001</name>
</gene>
<comment type="caution">
    <text evidence="1">The sequence shown here is derived from an EMBL/GenBank/DDBJ whole genome shotgun (WGS) entry which is preliminary data.</text>
</comment>
<accession>A0A218WRC2</accession>
<evidence type="ECO:0000313" key="1">
    <source>
        <dbReference type="EMBL" id="OWM75183.1"/>
    </source>
</evidence>
<dbReference type="Proteomes" id="UP000197138">
    <property type="component" value="Unassembled WGS sequence"/>
</dbReference>